<evidence type="ECO:0000313" key="2">
    <source>
        <dbReference type="EMBL" id="MBB4962689.1"/>
    </source>
</evidence>
<evidence type="ECO:0000313" key="3">
    <source>
        <dbReference type="Proteomes" id="UP000542674"/>
    </source>
</evidence>
<evidence type="ECO:0000256" key="1">
    <source>
        <dbReference type="SAM" id="MobiDB-lite"/>
    </source>
</evidence>
<evidence type="ECO:0008006" key="4">
    <source>
        <dbReference type="Google" id="ProtNLM"/>
    </source>
</evidence>
<proteinExistence type="predicted"/>
<feature type="region of interest" description="Disordered" evidence="1">
    <location>
        <begin position="246"/>
        <end position="270"/>
    </location>
</feature>
<keyword evidence="3" id="KW-1185">Reference proteome</keyword>
<dbReference type="SUPFAM" id="SSF53335">
    <property type="entry name" value="S-adenosyl-L-methionine-dependent methyltransferases"/>
    <property type="match status" value="1"/>
</dbReference>
<gene>
    <name evidence="2" type="ORF">F4559_000048</name>
</gene>
<reference evidence="2 3" key="1">
    <citation type="submission" date="2020-08" db="EMBL/GenBank/DDBJ databases">
        <title>Sequencing the genomes of 1000 actinobacteria strains.</title>
        <authorList>
            <person name="Klenk H.-P."/>
        </authorList>
    </citation>
    <scope>NUCLEOTIDE SEQUENCE [LARGE SCALE GENOMIC DNA]</scope>
    <source>
        <strain evidence="2 3">DSM 45084</strain>
    </source>
</reference>
<comment type="caution">
    <text evidence="2">The sequence shown here is derived from an EMBL/GenBank/DDBJ whole genome shotgun (WGS) entry which is preliminary data.</text>
</comment>
<dbReference type="EMBL" id="JACHJS010000001">
    <property type="protein sequence ID" value="MBB4962689.1"/>
    <property type="molecule type" value="Genomic_DNA"/>
</dbReference>
<protein>
    <recommendedName>
        <fullName evidence="4">Spermidine synthase</fullName>
    </recommendedName>
</protein>
<accession>A0A7W7WT42</accession>
<dbReference type="RefSeq" id="WP_184665575.1">
    <property type="nucleotide sequence ID" value="NZ_BAABAI010000042.1"/>
</dbReference>
<sequence>MGSDTRTTVTEQVLFGRADLIPDRTRPTGWTVAVDGVSQSYVDTLDPTFLRVPYTRWMGALIDHHWPAGPVDAVHVGGGALTLPRYVGATRPGSRQTVFELDGPLVEFVSRHLPVPDVEVVVGDGAAGLLTVEGADLVVLDVFRGGAVTTELLTVPYLHEAAPRVAPSGLLLANLWDGPDLTFTGHAVAALDAAFAHVTLFAEAAVFLGSRPGSVVVAASHGPLAAQTWTTTPKAFGLTAPQLTGLRGPKTPLTTTNPVQPSATVQPWPR</sequence>
<dbReference type="Gene3D" id="3.40.50.150">
    <property type="entry name" value="Vaccinia Virus protein VP39"/>
    <property type="match status" value="1"/>
</dbReference>
<dbReference type="AlphaFoldDB" id="A0A7W7WT42"/>
<name>A0A7W7WT42_9PSEU</name>
<organism evidence="2 3">
    <name type="scientific">Saccharothrix violaceirubra</name>
    <dbReference type="NCBI Taxonomy" id="413306"/>
    <lineage>
        <taxon>Bacteria</taxon>
        <taxon>Bacillati</taxon>
        <taxon>Actinomycetota</taxon>
        <taxon>Actinomycetes</taxon>
        <taxon>Pseudonocardiales</taxon>
        <taxon>Pseudonocardiaceae</taxon>
        <taxon>Saccharothrix</taxon>
    </lineage>
</organism>
<dbReference type="NCBIfam" id="NF037959">
    <property type="entry name" value="MFS_SpdSyn"/>
    <property type="match status" value="1"/>
</dbReference>
<feature type="compositionally biased region" description="Polar residues" evidence="1">
    <location>
        <begin position="252"/>
        <end position="270"/>
    </location>
</feature>
<dbReference type="InterPro" id="IPR029063">
    <property type="entry name" value="SAM-dependent_MTases_sf"/>
</dbReference>
<dbReference type="Proteomes" id="UP000542674">
    <property type="component" value="Unassembled WGS sequence"/>
</dbReference>